<dbReference type="Proteomes" id="UP000694232">
    <property type="component" value="Chromosome 2"/>
</dbReference>
<sequence>MTISAFKFIRIDFLLLISVLFSTSLFGEEKHTLLSSSLQEDERFVVWGVANYDALAPLLLSFQHQFPNVTIQYNEYNTNELYSKVSHLHPGSLEIPDLVMSSAMELQFKLVNDGYAQPYDSPQTLALPDWAKWHNEVFGFTFEPIVMVINTDILGSEKLPRSREQLLSLIRAKGPLVDRKIGLNDVEKVGLGYLTWFHDSQQSRTYGRLLETFGTHHAQLYPNSSSILNALLKGEIFIAYNLVGSYAFEWSAQHPWIETIMPTDYTSVIMRTAFIYRYARNLEFAQQFLDYLISEEGQSQMAKHSSLIPLSETAEGKNSRAILQRKPHGIFRAIPFGLETLVQTDQAKKQLLLKEWSNAMNKSVKK</sequence>
<dbReference type="KEGG" id="vos:KNV97_00320"/>
<dbReference type="PANTHER" id="PTHR30006:SF25">
    <property type="entry name" value="PHOSPHOGLYCERATE TRANSPORT REGULATORY PROTEIN PGTC"/>
    <property type="match status" value="1"/>
</dbReference>
<name>A0A975U8U1_9VIBR</name>
<organism evidence="2 3">
    <name type="scientific">Vibrio ostreae</name>
    <dbReference type="NCBI Taxonomy" id="2841925"/>
    <lineage>
        <taxon>Bacteria</taxon>
        <taxon>Pseudomonadati</taxon>
        <taxon>Pseudomonadota</taxon>
        <taxon>Gammaproteobacteria</taxon>
        <taxon>Vibrionales</taxon>
        <taxon>Vibrionaceae</taxon>
        <taxon>Vibrio</taxon>
    </lineage>
</organism>
<evidence type="ECO:0000313" key="2">
    <source>
        <dbReference type="EMBL" id="QXO16019.1"/>
    </source>
</evidence>
<dbReference type="Pfam" id="PF13343">
    <property type="entry name" value="SBP_bac_6"/>
    <property type="match status" value="1"/>
</dbReference>
<keyword evidence="3" id="KW-1185">Reference proteome</keyword>
<evidence type="ECO:0000313" key="3">
    <source>
        <dbReference type="Proteomes" id="UP000694232"/>
    </source>
</evidence>
<dbReference type="PANTHER" id="PTHR30006">
    <property type="entry name" value="THIAMINE-BINDING PERIPLASMIC PROTEIN-RELATED"/>
    <property type="match status" value="1"/>
</dbReference>
<accession>A0A975U8U1</accession>
<dbReference type="AlphaFoldDB" id="A0A975U8U1"/>
<gene>
    <name evidence="2" type="ORF">KNV97_00320</name>
</gene>
<reference evidence="2" key="1">
    <citation type="submission" date="2021-06" db="EMBL/GenBank/DDBJ databases">
        <title>Vibrio nov. sp., novel gut bacterium isolated from Yellow Sea oyster.</title>
        <authorList>
            <person name="Muhammad N."/>
            <person name="Nguyen T.H."/>
            <person name="Lee Y.-J."/>
            <person name="Ko J."/>
            <person name="Kim S.-G."/>
        </authorList>
    </citation>
    <scope>NUCLEOTIDE SEQUENCE</scope>
    <source>
        <strain evidence="2">OG9-811</strain>
    </source>
</reference>
<evidence type="ECO:0000256" key="1">
    <source>
        <dbReference type="ARBA" id="ARBA00022729"/>
    </source>
</evidence>
<dbReference type="EMBL" id="CP076642">
    <property type="protein sequence ID" value="QXO16019.1"/>
    <property type="molecule type" value="Genomic_DNA"/>
</dbReference>
<protein>
    <submittedName>
        <fullName evidence="2">ABC transporter substrate-binding protein</fullName>
    </submittedName>
</protein>
<dbReference type="GO" id="GO:0030288">
    <property type="term" value="C:outer membrane-bounded periplasmic space"/>
    <property type="evidence" value="ECO:0007669"/>
    <property type="project" value="TreeGrafter"/>
</dbReference>
<keyword evidence="1" id="KW-0732">Signal</keyword>
<dbReference type="RefSeq" id="WP_218561818.1">
    <property type="nucleotide sequence ID" value="NZ_CP076642.1"/>
</dbReference>
<proteinExistence type="predicted"/>